<organism evidence="4 5">
    <name type="scientific">Prunus armeniaca</name>
    <name type="common">Apricot</name>
    <name type="synonym">Armeniaca vulgaris</name>
    <dbReference type="NCBI Taxonomy" id="36596"/>
    <lineage>
        <taxon>Eukaryota</taxon>
        <taxon>Viridiplantae</taxon>
        <taxon>Streptophyta</taxon>
        <taxon>Embryophyta</taxon>
        <taxon>Tracheophyta</taxon>
        <taxon>Spermatophyta</taxon>
        <taxon>Magnoliopsida</taxon>
        <taxon>eudicotyledons</taxon>
        <taxon>Gunneridae</taxon>
        <taxon>Pentapetalae</taxon>
        <taxon>rosids</taxon>
        <taxon>fabids</taxon>
        <taxon>Rosales</taxon>
        <taxon>Rosaceae</taxon>
        <taxon>Amygdaloideae</taxon>
        <taxon>Amygdaleae</taxon>
        <taxon>Prunus</taxon>
    </lineage>
</organism>
<evidence type="ECO:0000256" key="2">
    <source>
        <dbReference type="ARBA" id="ARBA00022840"/>
    </source>
</evidence>
<proteinExistence type="predicted"/>
<feature type="region of interest" description="Disordered" evidence="3">
    <location>
        <begin position="1"/>
        <end position="28"/>
    </location>
</feature>
<keyword evidence="1" id="KW-0547">Nucleotide-binding</keyword>
<gene>
    <name evidence="4" type="ORF">CURHAP_LOCUS28565</name>
</gene>
<evidence type="ECO:0008006" key="6">
    <source>
        <dbReference type="Google" id="ProtNLM"/>
    </source>
</evidence>
<protein>
    <recommendedName>
        <fullName evidence="6">Protein kinase domain-containing protein</fullName>
    </recommendedName>
</protein>
<evidence type="ECO:0000313" key="5">
    <source>
        <dbReference type="Proteomes" id="UP000507222"/>
    </source>
</evidence>
<dbReference type="InterPro" id="IPR011009">
    <property type="entry name" value="Kinase-like_dom_sf"/>
</dbReference>
<evidence type="ECO:0000256" key="1">
    <source>
        <dbReference type="ARBA" id="ARBA00022741"/>
    </source>
</evidence>
<evidence type="ECO:0000313" key="4">
    <source>
        <dbReference type="EMBL" id="CAB4278181.1"/>
    </source>
</evidence>
<feature type="compositionally biased region" description="Basic and acidic residues" evidence="3">
    <location>
        <begin position="1"/>
        <end position="14"/>
    </location>
</feature>
<evidence type="ECO:0000256" key="3">
    <source>
        <dbReference type="SAM" id="MobiDB-lite"/>
    </source>
</evidence>
<dbReference type="EMBL" id="CAEKDK010000004">
    <property type="protein sequence ID" value="CAB4278181.1"/>
    <property type="molecule type" value="Genomic_DNA"/>
</dbReference>
<dbReference type="GO" id="GO:0005524">
    <property type="term" value="F:ATP binding"/>
    <property type="evidence" value="ECO:0007669"/>
    <property type="project" value="UniProtKB-KW"/>
</dbReference>
<dbReference type="Proteomes" id="UP000507222">
    <property type="component" value="Unassembled WGS sequence"/>
</dbReference>
<reference evidence="4 5" key="1">
    <citation type="submission" date="2020-05" db="EMBL/GenBank/DDBJ databases">
        <authorList>
            <person name="Campoy J."/>
            <person name="Schneeberger K."/>
            <person name="Spophaly S."/>
        </authorList>
    </citation>
    <scope>NUCLEOTIDE SEQUENCE [LARGE SCALE GENOMIC DNA]</scope>
    <source>
        <strain evidence="4">PruArmRojPasFocal</strain>
    </source>
</reference>
<sequence length="122" mass="14178">MIKVNEKDRAKLEGSMKSGRRRKTPSPSCRRQIFYKRLALPKPFAYKDLVAATNGFANDRRLGQGRSGQVYNGFIQDLGQVCCQENFVQSEHYEKIFINEVKIISRLIHRNLVQFIGWCHEC</sequence>
<dbReference type="Gene3D" id="3.30.200.20">
    <property type="entry name" value="Phosphorylase Kinase, domain 1"/>
    <property type="match status" value="1"/>
</dbReference>
<dbReference type="AlphaFoldDB" id="A0A6J5UQ17"/>
<dbReference type="InterPro" id="IPR050528">
    <property type="entry name" value="L-type_Lectin-RKs"/>
</dbReference>
<keyword evidence="2" id="KW-0067">ATP-binding</keyword>
<name>A0A6J5UQ17_PRUAR</name>
<dbReference type="PANTHER" id="PTHR27007">
    <property type="match status" value="1"/>
</dbReference>
<accession>A0A6J5UQ17</accession>
<dbReference type="SUPFAM" id="SSF56112">
    <property type="entry name" value="Protein kinase-like (PK-like)"/>
    <property type="match status" value="1"/>
</dbReference>